<reference evidence="2 3" key="1">
    <citation type="journal article" date="2019" name="Sci. Rep.">
        <title>Orb-weaving spider Araneus ventricosus genome elucidates the spidroin gene catalogue.</title>
        <authorList>
            <person name="Kono N."/>
            <person name="Nakamura H."/>
            <person name="Ohtoshi R."/>
            <person name="Moran D.A.P."/>
            <person name="Shinohara A."/>
            <person name="Yoshida Y."/>
            <person name="Fujiwara M."/>
            <person name="Mori M."/>
            <person name="Tomita M."/>
            <person name="Arakawa K."/>
        </authorList>
    </citation>
    <scope>NUCLEOTIDE SEQUENCE [LARGE SCALE GENOMIC DNA]</scope>
</reference>
<accession>A0A4Y2BL71</accession>
<sequence length="217" mass="24572">MTFRQGSNDSSPSFTFGCNETQLLQKNRSEDPTLRRHQPRSLSTNLPLGLVGENPGQITDAENLPSPPKDGEDQPKPVWIHSWTKCTRGYHPTQELDLHGERSRKTQCDHIFRCPKRLQSGLVASGSAQPEKDGLSKEPLWSSSQLLGQEINIASIRREQHFKELHNRLPAGLKLRAPSVTLGHQRCPGDRLPNRRQAIVLCRRPVSFRRSYKEAND</sequence>
<evidence type="ECO:0000313" key="2">
    <source>
        <dbReference type="EMBL" id="GBL91986.1"/>
    </source>
</evidence>
<feature type="region of interest" description="Disordered" evidence="1">
    <location>
        <begin position="24"/>
        <end position="77"/>
    </location>
</feature>
<organism evidence="2 3">
    <name type="scientific">Araneus ventricosus</name>
    <name type="common">Orbweaver spider</name>
    <name type="synonym">Epeira ventricosa</name>
    <dbReference type="NCBI Taxonomy" id="182803"/>
    <lineage>
        <taxon>Eukaryota</taxon>
        <taxon>Metazoa</taxon>
        <taxon>Ecdysozoa</taxon>
        <taxon>Arthropoda</taxon>
        <taxon>Chelicerata</taxon>
        <taxon>Arachnida</taxon>
        <taxon>Araneae</taxon>
        <taxon>Araneomorphae</taxon>
        <taxon>Entelegynae</taxon>
        <taxon>Araneoidea</taxon>
        <taxon>Araneidae</taxon>
        <taxon>Araneus</taxon>
    </lineage>
</organism>
<evidence type="ECO:0000313" key="3">
    <source>
        <dbReference type="Proteomes" id="UP000499080"/>
    </source>
</evidence>
<keyword evidence="3" id="KW-1185">Reference proteome</keyword>
<proteinExistence type="predicted"/>
<gene>
    <name evidence="2" type="ORF">AVEN_102554_1</name>
</gene>
<dbReference type="AlphaFoldDB" id="A0A4Y2BL71"/>
<evidence type="ECO:0000256" key="1">
    <source>
        <dbReference type="SAM" id="MobiDB-lite"/>
    </source>
</evidence>
<dbReference type="EMBL" id="BGPR01000083">
    <property type="protein sequence ID" value="GBL91986.1"/>
    <property type="molecule type" value="Genomic_DNA"/>
</dbReference>
<comment type="caution">
    <text evidence="2">The sequence shown here is derived from an EMBL/GenBank/DDBJ whole genome shotgun (WGS) entry which is preliminary data.</text>
</comment>
<name>A0A4Y2BL71_ARAVE</name>
<dbReference type="Proteomes" id="UP000499080">
    <property type="component" value="Unassembled WGS sequence"/>
</dbReference>
<protein>
    <submittedName>
        <fullName evidence="2">Uncharacterized protein</fullName>
    </submittedName>
</protein>